<reference evidence="13 14" key="1">
    <citation type="submission" date="2024-02" db="EMBL/GenBank/DDBJ databases">
        <title>A draft genome for the cacao thread blight pathogen Marasmius crinis-equi.</title>
        <authorList>
            <person name="Cohen S.P."/>
            <person name="Baruah I.K."/>
            <person name="Amoako-Attah I."/>
            <person name="Bukari Y."/>
            <person name="Meinhardt L.W."/>
            <person name="Bailey B.A."/>
        </authorList>
    </citation>
    <scope>NUCLEOTIDE SEQUENCE [LARGE SCALE GENOMIC DNA]</scope>
    <source>
        <strain evidence="13 14">GH-76</strain>
    </source>
</reference>
<dbReference type="SMART" id="SM00647">
    <property type="entry name" value="IBR"/>
    <property type="match status" value="2"/>
</dbReference>
<dbReference type="InterPro" id="IPR031127">
    <property type="entry name" value="E3_UB_ligase_RBR"/>
</dbReference>
<dbReference type="InterPro" id="IPR012677">
    <property type="entry name" value="Nucleotide-bd_a/b_plait_sf"/>
</dbReference>
<keyword evidence="7" id="KW-0833">Ubl conjugation pathway</keyword>
<keyword evidence="6 9" id="KW-0863">Zinc-finger</keyword>
<protein>
    <recommendedName>
        <fullName evidence="2">RBR-type E3 ubiquitin transferase</fullName>
        <ecNumber evidence="2">2.3.2.31</ecNumber>
    </recommendedName>
</protein>
<feature type="domain" description="RING-type" evidence="12">
    <location>
        <begin position="541"/>
        <end position="748"/>
    </location>
</feature>
<keyword evidence="4" id="KW-0479">Metal-binding</keyword>
<dbReference type="Gene3D" id="3.30.70.330">
    <property type="match status" value="1"/>
</dbReference>
<proteinExistence type="predicted"/>
<evidence type="ECO:0000256" key="7">
    <source>
        <dbReference type="ARBA" id="ARBA00022786"/>
    </source>
</evidence>
<dbReference type="Pfam" id="PF22191">
    <property type="entry name" value="IBR_1"/>
    <property type="match status" value="1"/>
</dbReference>
<dbReference type="InterPro" id="IPR013087">
    <property type="entry name" value="Znf_C2H2_type"/>
</dbReference>
<dbReference type="SUPFAM" id="SSF54928">
    <property type="entry name" value="RNA-binding domain, RBD"/>
    <property type="match status" value="1"/>
</dbReference>
<evidence type="ECO:0000256" key="6">
    <source>
        <dbReference type="ARBA" id="ARBA00022771"/>
    </source>
</evidence>
<dbReference type="InterPro" id="IPR017907">
    <property type="entry name" value="Znf_RING_CS"/>
</dbReference>
<evidence type="ECO:0000256" key="4">
    <source>
        <dbReference type="ARBA" id="ARBA00022723"/>
    </source>
</evidence>
<dbReference type="CDD" id="cd20335">
    <property type="entry name" value="BRcat_RBR"/>
    <property type="match status" value="1"/>
</dbReference>
<dbReference type="InterPro" id="IPR002867">
    <property type="entry name" value="IBR_dom"/>
</dbReference>
<evidence type="ECO:0000256" key="10">
    <source>
        <dbReference type="SAM" id="MobiDB-lite"/>
    </source>
</evidence>
<dbReference type="InterPro" id="IPR018957">
    <property type="entry name" value="Znf_C3HC4_RING-type"/>
</dbReference>
<dbReference type="Pfam" id="PF01485">
    <property type="entry name" value="IBR"/>
    <property type="match status" value="1"/>
</dbReference>
<dbReference type="Pfam" id="PF00097">
    <property type="entry name" value="zf-C3HC4"/>
    <property type="match status" value="1"/>
</dbReference>
<evidence type="ECO:0000259" key="12">
    <source>
        <dbReference type="PROSITE" id="PS51873"/>
    </source>
</evidence>
<dbReference type="CDD" id="cd00590">
    <property type="entry name" value="RRM_SF"/>
    <property type="match status" value="1"/>
</dbReference>
<dbReference type="PROSITE" id="PS00028">
    <property type="entry name" value="ZINC_FINGER_C2H2_1"/>
    <property type="match status" value="1"/>
</dbReference>
<evidence type="ECO:0000256" key="9">
    <source>
        <dbReference type="PROSITE-ProRule" id="PRU00175"/>
    </source>
</evidence>
<dbReference type="InterPro" id="IPR001841">
    <property type="entry name" value="Znf_RING"/>
</dbReference>
<organism evidence="13 14">
    <name type="scientific">Marasmius crinis-equi</name>
    <dbReference type="NCBI Taxonomy" id="585013"/>
    <lineage>
        <taxon>Eukaryota</taxon>
        <taxon>Fungi</taxon>
        <taxon>Dikarya</taxon>
        <taxon>Basidiomycota</taxon>
        <taxon>Agaricomycotina</taxon>
        <taxon>Agaricomycetes</taxon>
        <taxon>Agaricomycetidae</taxon>
        <taxon>Agaricales</taxon>
        <taxon>Marasmiineae</taxon>
        <taxon>Marasmiaceae</taxon>
        <taxon>Marasmius</taxon>
    </lineage>
</organism>
<dbReference type="PROSITE" id="PS51873">
    <property type="entry name" value="TRIAD"/>
    <property type="match status" value="1"/>
</dbReference>
<name>A0ABR3F3I1_9AGAR</name>
<keyword evidence="3" id="KW-0808">Transferase</keyword>
<dbReference type="Proteomes" id="UP001465976">
    <property type="component" value="Unassembled WGS sequence"/>
</dbReference>
<dbReference type="Gene3D" id="3.30.40.10">
    <property type="entry name" value="Zinc/RING finger domain, C3HC4 (zinc finger)"/>
    <property type="match status" value="1"/>
</dbReference>
<evidence type="ECO:0000256" key="5">
    <source>
        <dbReference type="ARBA" id="ARBA00022737"/>
    </source>
</evidence>
<keyword evidence="14" id="KW-1185">Reference proteome</keyword>
<evidence type="ECO:0000313" key="14">
    <source>
        <dbReference type="Proteomes" id="UP001465976"/>
    </source>
</evidence>
<keyword evidence="5" id="KW-0677">Repeat</keyword>
<keyword evidence="8" id="KW-0862">Zinc</keyword>
<evidence type="ECO:0000256" key="2">
    <source>
        <dbReference type="ARBA" id="ARBA00012251"/>
    </source>
</evidence>
<evidence type="ECO:0000313" key="13">
    <source>
        <dbReference type="EMBL" id="KAL0569785.1"/>
    </source>
</evidence>
<dbReference type="PROSITE" id="PS00518">
    <property type="entry name" value="ZF_RING_1"/>
    <property type="match status" value="1"/>
</dbReference>
<gene>
    <name evidence="13" type="ORF">V5O48_012177</name>
</gene>
<dbReference type="CDD" id="cd22585">
    <property type="entry name" value="Rcat_RBR_DEAH12-like"/>
    <property type="match status" value="1"/>
</dbReference>
<dbReference type="SMART" id="SM00184">
    <property type="entry name" value="RING"/>
    <property type="match status" value="2"/>
</dbReference>
<feature type="compositionally biased region" description="Polar residues" evidence="10">
    <location>
        <begin position="1"/>
        <end position="10"/>
    </location>
</feature>
<dbReference type="EC" id="2.3.2.31" evidence="2"/>
<dbReference type="EMBL" id="JBAHYK010001053">
    <property type="protein sequence ID" value="KAL0569785.1"/>
    <property type="molecule type" value="Genomic_DNA"/>
</dbReference>
<evidence type="ECO:0000256" key="3">
    <source>
        <dbReference type="ARBA" id="ARBA00022679"/>
    </source>
</evidence>
<dbReference type="SUPFAM" id="SSF57850">
    <property type="entry name" value="RING/U-box"/>
    <property type="match status" value="2"/>
</dbReference>
<dbReference type="PANTHER" id="PTHR11685">
    <property type="entry name" value="RBR FAMILY RING FINGER AND IBR DOMAIN-CONTAINING"/>
    <property type="match status" value="1"/>
</dbReference>
<evidence type="ECO:0000256" key="1">
    <source>
        <dbReference type="ARBA" id="ARBA00001798"/>
    </source>
</evidence>
<sequence length="748" mass="85219">MPRNPQWTQYQPPPRMRQQWNQRNNNDDGYRRRDSEMGLVYAKDPAPPPPYQNKLFSQWSFTVHDHIKVRLGPGLAVESVTTGFETPWIHISGLSPGITTDELTRLLQRYGKVDGVKVFARQPPIVEAKARFSSHNEAQMANTGLNDSVHWGQTLTTRLTLSTGDRRYGDAVISETAVRVRWEAPSKQAYAGYTTLARAQKAIQIAEADYSRTYISGQIHVGLPAVNAHTVRFRNLPIGFQRKSMDKYAKPEDVVWEKVNYMNVDTAATGIRKLLEYKSLSPLKFEVLPPPYRDGYVRAWAQFSTPSAARAAVAALHHYNPLCTGKTRIYADHVHTLSYRIASERYMRALNEAHDLRASLWQRGKRNVTISFIPHESTVTVKLSAHDIKELGELKVELERALEGEVVRVDEQPIWDGYFNGPQATTYFRQLETQHSQVTISEDPRRRRVILFGHPEKRKLVREELLKKHKELNAGERRYFSIPGHLMGPFMRELGPLKRLLGPENVTLDMWNHKLCVRGKLSDYRAAQQALDKIRMPHRMNAMSCPICLGEVERPVTLSCQHSYCRTCLSNYFLAAKDNHFFPLTCLGRNAKCPTPIPLPIARDLLPVADFDALVEAAFTTYVDTHPDVFHYCPSPDCTQVYRTAPPGTVLQCPSCLVRICPRCHVEYHEGFDCPEKDGGDRLFDKWAKEHGIKHCPGCKIPIERLEGCNHVTCTRCQSHICWVCMETFPRGEGIYSHMRAEHGGIGT</sequence>
<evidence type="ECO:0000259" key="11">
    <source>
        <dbReference type="PROSITE" id="PS50089"/>
    </source>
</evidence>
<dbReference type="InterPro" id="IPR044066">
    <property type="entry name" value="TRIAD_supradom"/>
</dbReference>
<accession>A0ABR3F3I1</accession>
<feature type="domain" description="RING-type" evidence="11">
    <location>
        <begin position="545"/>
        <end position="594"/>
    </location>
</feature>
<dbReference type="Gene3D" id="1.20.120.1750">
    <property type="match status" value="1"/>
</dbReference>
<feature type="region of interest" description="Disordered" evidence="10">
    <location>
        <begin position="1"/>
        <end position="32"/>
    </location>
</feature>
<comment type="catalytic activity">
    <reaction evidence="1">
        <text>[E2 ubiquitin-conjugating enzyme]-S-ubiquitinyl-L-cysteine + [acceptor protein]-L-lysine = [E2 ubiquitin-conjugating enzyme]-L-cysteine + [acceptor protein]-N(6)-ubiquitinyl-L-lysine.</text>
        <dbReference type="EC" id="2.3.2.31"/>
    </reaction>
</comment>
<dbReference type="PROSITE" id="PS50089">
    <property type="entry name" value="ZF_RING_2"/>
    <property type="match status" value="1"/>
</dbReference>
<comment type="caution">
    <text evidence="13">The sequence shown here is derived from an EMBL/GenBank/DDBJ whole genome shotgun (WGS) entry which is preliminary data.</text>
</comment>
<evidence type="ECO:0000256" key="8">
    <source>
        <dbReference type="ARBA" id="ARBA00022833"/>
    </source>
</evidence>
<dbReference type="InterPro" id="IPR013083">
    <property type="entry name" value="Znf_RING/FYVE/PHD"/>
</dbReference>
<dbReference type="InterPro" id="IPR035979">
    <property type="entry name" value="RBD_domain_sf"/>
</dbReference>